<name>A0A8S5MWF6_9CAUD</name>
<reference evidence="1" key="1">
    <citation type="journal article" date="2021" name="Proc. Natl. Acad. Sci. U.S.A.">
        <title>A Catalog of Tens of Thousands of Viruses from Human Metagenomes Reveals Hidden Associations with Chronic Diseases.</title>
        <authorList>
            <person name="Tisza M.J."/>
            <person name="Buck C.B."/>
        </authorList>
    </citation>
    <scope>NUCLEOTIDE SEQUENCE</scope>
    <source>
        <strain evidence="1">Ct3wi9</strain>
    </source>
</reference>
<accession>A0A8S5MWF6</accession>
<protein>
    <submittedName>
        <fullName evidence="1">Uncharacterized protein</fullName>
    </submittedName>
</protein>
<organism evidence="1">
    <name type="scientific">Myoviridae sp. ct3wi9</name>
    <dbReference type="NCBI Taxonomy" id="2826610"/>
    <lineage>
        <taxon>Viruses</taxon>
        <taxon>Duplodnaviria</taxon>
        <taxon>Heunggongvirae</taxon>
        <taxon>Uroviricota</taxon>
        <taxon>Caudoviricetes</taxon>
    </lineage>
</organism>
<proteinExistence type="predicted"/>
<dbReference type="EMBL" id="BK015006">
    <property type="protein sequence ID" value="DAD86673.1"/>
    <property type="molecule type" value="Genomic_DNA"/>
</dbReference>
<evidence type="ECO:0000313" key="1">
    <source>
        <dbReference type="EMBL" id="DAD86673.1"/>
    </source>
</evidence>
<sequence length="243" mass="27703">MSNLRLKIIVSLYSIDQLYNDTCKNKINQNLEKGAPSMMNKTYAPIKVIFVPSLMREALISPEDESLVDAAGRPKRILVKDPETLATLLNPNDFLDFVHFNFALAKLQGAYAVPFGDMIPYATPGEALNMVSEDQKQAWADEDLVKANNDKHHYSKYQFPAYQHIESATFDSANRILYVYVEFQGQFTDIVNEDSYNKGLKEVLDALGQYMTFNELTSYNVFKEWLHEKPWLQSKADLLAGRG</sequence>